<dbReference type="PANTHER" id="PTHR45138:SF9">
    <property type="entry name" value="DIGUANYLATE CYCLASE DGCM-RELATED"/>
    <property type="match status" value="1"/>
</dbReference>
<dbReference type="SMART" id="SM00267">
    <property type="entry name" value="GGDEF"/>
    <property type="match status" value="1"/>
</dbReference>
<dbReference type="InterPro" id="IPR043128">
    <property type="entry name" value="Rev_trsase/Diguanyl_cyclase"/>
</dbReference>
<feature type="domain" description="GGDEF" evidence="4">
    <location>
        <begin position="260"/>
        <end position="394"/>
    </location>
</feature>
<comment type="catalytic activity">
    <reaction evidence="2">
        <text>2 GTP = 3',3'-c-di-GMP + 2 diphosphate</text>
        <dbReference type="Rhea" id="RHEA:24898"/>
        <dbReference type="ChEBI" id="CHEBI:33019"/>
        <dbReference type="ChEBI" id="CHEBI:37565"/>
        <dbReference type="ChEBI" id="CHEBI:58805"/>
        <dbReference type="EC" id="2.7.7.65"/>
    </reaction>
</comment>
<feature type="transmembrane region" description="Helical" evidence="3">
    <location>
        <begin position="52"/>
        <end position="73"/>
    </location>
</feature>
<dbReference type="Proteomes" id="UP001303211">
    <property type="component" value="Chromosome"/>
</dbReference>
<evidence type="ECO:0000256" key="1">
    <source>
        <dbReference type="ARBA" id="ARBA00012528"/>
    </source>
</evidence>
<dbReference type="Gene3D" id="3.30.70.270">
    <property type="match status" value="1"/>
</dbReference>
<feature type="transmembrane region" description="Helical" evidence="3">
    <location>
        <begin position="79"/>
        <end position="97"/>
    </location>
</feature>
<keyword evidence="3" id="KW-1133">Transmembrane helix</keyword>
<dbReference type="EMBL" id="CP136921">
    <property type="protein sequence ID" value="WOO33427.1"/>
    <property type="molecule type" value="Genomic_DNA"/>
</dbReference>
<evidence type="ECO:0000259" key="4">
    <source>
        <dbReference type="PROSITE" id="PS50887"/>
    </source>
</evidence>
<organism evidence="5 6">
    <name type="scientific">Diaphorobacter limosus</name>
    <dbReference type="NCBI Taxonomy" id="3036128"/>
    <lineage>
        <taxon>Bacteria</taxon>
        <taxon>Pseudomonadati</taxon>
        <taxon>Pseudomonadota</taxon>
        <taxon>Betaproteobacteria</taxon>
        <taxon>Burkholderiales</taxon>
        <taxon>Comamonadaceae</taxon>
        <taxon>Diaphorobacter</taxon>
    </lineage>
</organism>
<dbReference type="PROSITE" id="PS50887">
    <property type="entry name" value="GGDEF"/>
    <property type="match status" value="1"/>
</dbReference>
<dbReference type="EC" id="2.7.7.65" evidence="1"/>
<evidence type="ECO:0000313" key="5">
    <source>
        <dbReference type="EMBL" id="WOO33427.1"/>
    </source>
</evidence>
<keyword evidence="3" id="KW-0812">Transmembrane</keyword>
<dbReference type="RefSeq" id="WP_317702794.1">
    <property type="nucleotide sequence ID" value="NZ_CP136921.1"/>
</dbReference>
<feature type="transmembrane region" description="Helical" evidence="3">
    <location>
        <begin position="159"/>
        <end position="179"/>
    </location>
</feature>
<dbReference type="GO" id="GO:0052621">
    <property type="term" value="F:diguanylate cyclase activity"/>
    <property type="evidence" value="ECO:0007669"/>
    <property type="project" value="UniProtKB-EC"/>
</dbReference>
<gene>
    <name evidence="5" type="ORF">P4826_04935</name>
</gene>
<name>A0ABZ0J8H8_9BURK</name>
<keyword evidence="5" id="KW-0808">Transferase</keyword>
<sequence>MLGVFVCHTFRPKQKGAVLQQDNPPSSGLIRRAMDALLTTDRDQRIRLSMSVMAALLMLCCIAALQLVAAAGLADAGHVHWFSVVCSLGLIAVYWLIRSGYSQRWEDPALTFLQIVSSVTCTAVAYVIAGSARGITLPILAVILIFGVFGLSPRQMLFVLFYGIAVFGVALSVAQWGLAHGSQPLALTAAYMVMIVVMLASCTFINLRVLASRKRKLELAQAAANERERAIRDELTGLHNRRFMLEIMHLEGARVQRNHQPLLIAQLDLDHFKHINDTHGHDAGDQVLAAFARTVAGYIRSTDILARWGGEEFVLLMVNTAADNGVALLERVRAAVQESVLVMAAGASIRVTVSIGVAQLQTGHETPIGLLRRADEALYAAKAQGRNRVVLADQTLLETTVATG</sequence>
<keyword evidence="6" id="KW-1185">Reference proteome</keyword>
<keyword evidence="3" id="KW-0472">Membrane</keyword>
<evidence type="ECO:0000256" key="2">
    <source>
        <dbReference type="ARBA" id="ARBA00034247"/>
    </source>
</evidence>
<dbReference type="CDD" id="cd01949">
    <property type="entry name" value="GGDEF"/>
    <property type="match status" value="1"/>
</dbReference>
<reference evidence="5 6" key="1">
    <citation type="submission" date="2023-03" db="EMBL/GenBank/DDBJ databases">
        <title>Diaphorobacter basophil sp. nov., isolated from a sewage-treatment plant.</title>
        <authorList>
            <person name="Yang K."/>
        </authorList>
    </citation>
    <scope>NUCLEOTIDE SEQUENCE [LARGE SCALE GENOMIC DNA]</scope>
    <source>
        <strain evidence="5 6">Y-1</strain>
    </source>
</reference>
<dbReference type="Pfam" id="PF00990">
    <property type="entry name" value="GGDEF"/>
    <property type="match status" value="1"/>
</dbReference>
<dbReference type="SUPFAM" id="SSF55073">
    <property type="entry name" value="Nucleotide cyclase"/>
    <property type="match status" value="1"/>
</dbReference>
<dbReference type="InterPro" id="IPR050469">
    <property type="entry name" value="Diguanylate_Cyclase"/>
</dbReference>
<dbReference type="PANTHER" id="PTHR45138">
    <property type="entry name" value="REGULATORY COMPONENTS OF SENSORY TRANSDUCTION SYSTEM"/>
    <property type="match status" value="1"/>
</dbReference>
<dbReference type="InterPro" id="IPR029787">
    <property type="entry name" value="Nucleotide_cyclase"/>
</dbReference>
<feature type="transmembrane region" description="Helical" evidence="3">
    <location>
        <begin position="185"/>
        <end position="207"/>
    </location>
</feature>
<evidence type="ECO:0000313" key="6">
    <source>
        <dbReference type="Proteomes" id="UP001303211"/>
    </source>
</evidence>
<feature type="transmembrane region" description="Helical" evidence="3">
    <location>
        <begin position="135"/>
        <end position="152"/>
    </location>
</feature>
<protein>
    <recommendedName>
        <fullName evidence="1">diguanylate cyclase</fullName>
        <ecNumber evidence="1">2.7.7.65</ecNumber>
    </recommendedName>
</protein>
<proteinExistence type="predicted"/>
<accession>A0ABZ0J8H8</accession>
<dbReference type="InterPro" id="IPR000160">
    <property type="entry name" value="GGDEF_dom"/>
</dbReference>
<feature type="transmembrane region" description="Helical" evidence="3">
    <location>
        <begin position="109"/>
        <end position="129"/>
    </location>
</feature>
<keyword evidence="5" id="KW-0548">Nucleotidyltransferase</keyword>
<dbReference type="NCBIfam" id="TIGR00254">
    <property type="entry name" value="GGDEF"/>
    <property type="match status" value="1"/>
</dbReference>
<evidence type="ECO:0000256" key="3">
    <source>
        <dbReference type="SAM" id="Phobius"/>
    </source>
</evidence>